<accession>N1QYC6</accession>
<feature type="compositionally biased region" description="Basic residues" evidence="1">
    <location>
        <begin position="1"/>
        <end position="11"/>
    </location>
</feature>
<dbReference type="EnsemblPlants" id="EMT17060">
    <property type="protein sequence ID" value="EMT17060"/>
    <property type="gene ID" value="F775_29031"/>
</dbReference>
<feature type="region of interest" description="Disordered" evidence="1">
    <location>
        <begin position="1"/>
        <end position="63"/>
    </location>
</feature>
<proteinExistence type="predicted"/>
<evidence type="ECO:0000256" key="1">
    <source>
        <dbReference type="SAM" id="MobiDB-lite"/>
    </source>
</evidence>
<protein>
    <submittedName>
        <fullName evidence="2">Uncharacterized protein</fullName>
    </submittedName>
</protein>
<name>N1QYC6_AEGTA</name>
<reference evidence="2" key="1">
    <citation type="submission" date="2015-06" db="UniProtKB">
        <authorList>
            <consortium name="EnsemblPlants"/>
        </authorList>
    </citation>
    <scope>IDENTIFICATION</scope>
</reference>
<evidence type="ECO:0000313" key="2">
    <source>
        <dbReference type="EnsemblPlants" id="EMT17060"/>
    </source>
</evidence>
<sequence>MEGSSGRRRFVARPDFQQSYLRRASPAPPPQPDTSSLRPTEAPPRRPATGVDNGDRGHGRGTCSSLSHLRRYIASKGLEVSSWSTQREGWHPLKQWCSDGDDAQVAVHVWQQGRMRFQLFSDPPSSYSGECSSDSHRGFAALPRVACGLCRSSVQPTIGSSTAASPRPVALSSMVWSTRPEYAAAHISSGCSSWPANVQFWQPVFARLAHVLPTDPCGILTASHATSRGILLLCCVV</sequence>
<organism evidence="2">
    <name type="scientific">Aegilops tauschii</name>
    <name type="common">Tausch's goatgrass</name>
    <name type="synonym">Aegilops squarrosa</name>
    <dbReference type="NCBI Taxonomy" id="37682"/>
    <lineage>
        <taxon>Eukaryota</taxon>
        <taxon>Viridiplantae</taxon>
        <taxon>Streptophyta</taxon>
        <taxon>Embryophyta</taxon>
        <taxon>Tracheophyta</taxon>
        <taxon>Spermatophyta</taxon>
        <taxon>Magnoliopsida</taxon>
        <taxon>Liliopsida</taxon>
        <taxon>Poales</taxon>
        <taxon>Poaceae</taxon>
        <taxon>BOP clade</taxon>
        <taxon>Pooideae</taxon>
        <taxon>Triticodae</taxon>
        <taxon>Triticeae</taxon>
        <taxon>Triticinae</taxon>
        <taxon>Aegilops</taxon>
    </lineage>
</organism>
<dbReference type="AlphaFoldDB" id="N1QYC6"/>